<dbReference type="Gene3D" id="3.40.50.720">
    <property type="entry name" value="NAD(P)-binding Rossmann-like Domain"/>
    <property type="match status" value="1"/>
</dbReference>
<dbReference type="PANTHER" id="PTHR42760:SF133">
    <property type="entry name" value="3-OXOACYL-[ACYL-CARRIER-PROTEIN] REDUCTASE"/>
    <property type="match status" value="1"/>
</dbReference>
<dbReference type="PANTHER" id="PTHR42760">
    <property type="entry name" value="SHORT-CHAIN DEHYDROGENASES/REDUCTASES FAMILY MEMBER"/>
    <property type="match status" value="1"/>
</dbReference>
<dbReference type="PRINTS" id="PR00080">
    <property type="entry name" value="SDRFAMILY"/>
</dbReference>
<evidence type="ECO:0000313" key="3">
    <source>
        <dbReference type="EMBL" id="SIM46465.1"/>
    </source>
</evidence>
<organism evidence="3 4">
    <name type="scientific">Micromonospora cremea</name>
    <dbReference type="NCBI Taxonomy" id="709881"/>
    <lineage>
        <taxon>Bacteria</taxon>
        <taxon>Bacillati</taxon>
        <taxon>Actinomycetota</taxon>
        <taxon>Actinomycetes</taxon>
        <taxon>Micromonosporales</taxon>
        <taxon>Micromonosporaceae</taxon>
        <taxon>Micromonospora</taxon>
    </lineage>
</organism>
<proteinExistence type="inferred from homology"/>
<accession>A0A1N5TEF1</accession>
<dbReference type="Proteomes" id="UP000185124">
    <property type="component" value="Unassembled WGS sequence"/>
</dbReference>
<dbReference type="InterPro" id="IPR036291">
    <property type="entry name" value="NAD(P)-bd_dom_sf"/>
</dbReference>
<protein>
    <submittedName>
        <fullName evidence="3">3-oxoacyl-[acyl-carrier protein] reductase</fullName>
    </submittedName>
</protein>
<dbReference type="Pfam" id="PF13561">
    <property type="entry name" value="adh_short_C2"/>
    <property type="match status" value="1"/>
</dbReference>
<reference evidence="4" key="1">
    <citation type="submission" date="2016-12" db="EMBL/GenBank/DDBJ databases">
        <authorList>
            <person name="Varghese N."/>
            <person name="Submissions S."/>
        </authorList>
    </citation>
    <scope>NUCLEOTIDE SEQUENCE [LARGE SCALE GENOMIC DNA]</scope>
    <source>
        <strain evidence="4">DSM 45599</strain>
    </source>
</reference>
<sequence>MWHASIGIQEVSVAVLEGMVAVVTGTAQGIGRRIGDAVEAAGAVVHRVDREQVDLSKSDEAVSYLRDLGKVDILVHSAGGVCGQTHAPIEEITDAAWDEVVDANLRTAFNAVRAVAPGMKERGYGRIVTISSGAGRSVSLTGVQAYTSAKAGLIGFTRQMAWELGPYGITVNCIAPGFVLSNPTTQKQWDSYGPDGQAALVSRIATRRTGIPEDIARGALFFVDPDAGWVSGQTLSIDGGHSLF</sequence>
<name>A0A1N5TEF1_9ACTN</name>
<comment type="similarity">
    <text evidence="1">Belongs to the short-chain dehydrogenases/reductases (SDR) family.</text>
</comment>
<dbReference type="AlphaFoldDB" id="A0A1N5TEF1"/>
<dbReference type="FunFam" id="3.40.50.720:FF:000084">
    <property type="entry name" value="Short-chain dehydrogenase reductase"/>
    <property type="match status" value="1"/>
</dbReference>
<gene>
    <name evidence="3" type="ORF">SAMN04489832_0108</name>
</gene>
<dbReference type="PRINTS" id="PR00081">
    <property type="entry name" value="GDHRDH"/>
</dbReference>
<dbReference type="STRING" id="709881.SAMN04489832_0108"/>
<dbReference type="GO" id="GO:0016616">
    <property type="term" value="F:oxidoreductase activity, acting on the CH-OH group of donors, NAD or NADP as acceptor"/>
    <property type="evidence" value="ECO:0007669"/>
    <property type="project" value="TreeGrafter"/>
</dbReference>
<dbReference type="InterPro" id="IPR002347">
    <property type="entry name" value="SDR_fam"/>
</dbReference>
<evidence type="ECO:0000256" key="1">
    <source>
        <dbReference type="ARBA" id="ARBA00006484"/>
    </source>
</evidence>
<keyword evidence="2" id="KW-0560">Oxidoreductase</keyword>
<keyword evidence="4" id="KW-1185">Reference proteome</keyword>
<dbReference type="EMBL" id="FSQT01000001">
    <property type="protein sequence ID" value="SIM46465.1"/>
    <property type="molecule type" value="Genomic_DNA"/>
</dbReference>
<evidence type="ECO:0000256" key="2">
    <source>
        <dbReference type="ARBA" id="ARBA00023002"/>
    </source>
</evidence>
<dbReference type="CDD" id="cd05233">
    <property type="entry name" value="SDR_c"/>
    <property type="match status" value="1"/>
</dbReference>
<evidence type="ECO:0000313" key="4">
    <source>
        <dbReference type="Proteomes" id="UP000185124"/>
    </source>
</evidence>
<dbReference type="SUPFAM" id="SSF51735">
    <property type="entry name" value="NAD(P)-binding Rossmann-fold domains"/>
    <property type="match status" value="1"/>
</dbReference>